<dbReference type="AlphaFoldDB" id="A0A2I1ILI0"/>
<dbReference type="EMBL" id="PKKO01000004">
    <property type="protein sequence ID" value="PKY71979.1"/>
    <property type="molecule type" value="Genomic_DNA"/>
</dbReference>
<dbReference type="GO" id="GO:0016887">
    <property type="term" value="F:ATP hydrolysis activity"/>
    <property type="evidence" value="ECO:0007669"/>
    <property type="project" value="InterPro"/>
</dbReference>
<keyword evidence="1" id="KW-0813">Transport</keyword>
<keyword evidence="3 5" id="KW-0067">ATP-binding</keyword>
<dbReference type="PANTHER" id="PTHR42734:SF19">
    <property type="entry name" value="IRON COMPOUNDS ABC TRANSPORTER, ATP-BINDING PROTEIN"/>
    <property type="match status" value="1"/>
</dbReference>
<dbReference type="PANTHER" id="PTHR42734">
    <property type="entry name" value="METAL TRANSPORT SYSTEM ATP-BINDING PROTEIN TM_0124-RELATED"/>
    <property type="match status" value="1"/>
</dbReference>
<dbReference type="SUPFAM" id="SSF52540">
    <property type="entry name" value="P-loop containing nucleoside triphosphate hydrolases"/>
    <property type="match status" value="1"/>
</dbReference>
<evidence type="ECO:0000259" key="4">
    <source>
        <dbReference type="PROSITE" id="PS50893"/>
    </source>
</evidence>
<dbReference type="FunFam" id="3.40.50.300:FF:000134">
    <property type="entry name" value="Iron-enterobactin ABC transporter ATP-binding protein"/>
    <property type="match status" value="1"/>
</dbReference>
<comment type="caution">
    <text evidence="5">The sequence shown here is derived from an EMBL/GenBank/DDBJ whole genome shotgun (WGS) entry which is preliminary data.</text>
</comment>
<dbReference type="InterPro" id="IPR003439">
    <property type="entry name" value="ABC_transporter-like_ATP-bd"/>
</dbReference>
<evidence type="ECO:0000313" key="6">
    <source>
        <dbReference type="Proteomes" id="UP000235122"/>
    </source>
</evidence>
<feature type="domain" description="ABC transporter" evidence="4">
    <location>
        <begin position="2"/>
        <end position="238"/>
    </location>
</feature>
<dbReference type="Pfam" id="PF00005">
    <property type="entry name" value="ABC_tran"/>
    <property type="match status" value="1"/>
</dbReference>
<dbReference type="GO" id="GO:0005524">
    <property type="term" value="F:ATP binding"/>
    <property type="evidence" value="ECO:0007669"/>
    <property type="project" value="UniProtKB-KW"/>
</dbReference>
<dbReference type="InterPro" id="IPR027417">
    <property type="entry name" value="P-loop_NTPase"/>
</dbReference>
<name>A0A2I1ILI0_9ACTO</name>
<dbReference type="InterPro" id="IPR050153">
    <property type="entry name" value="Metal_Ion_Import_ABC"/>
</dbReference>
<organism evidence="5 6">
    <name type="scientific">Winkia neuii</name>
    <dbReference type="NCBI Taxonomy" id="33007"/>
    <lineage>
        <taxon>Bacteria</taxon>
        <taxon>Bacillati</taxon>
        <taxon>Actinomycetota</taxon>
        <taxon>Actinomycetes</taxon>
        <taxon>Actinomycetales</taxon>
        <taxon>Actinomycetaceae</taxon>
        <taxon>Winkia</taxon>
    </lineage>
</organism>
<keyword evidence="6" id="KW-1185">Reference proteome</keyword>
<dbReference type="RefSeq" id="WP_024331395.1">
    <property type="nucleotide sequence ID" value="NZ_JASOXK010000003.1"/>
</dbReference>
<dbReference type="CDD" id="cd03214">
    <property type="entry name" value="ABC_Iron-Siderophores_B12_Hemin"/>
    <property type="match status" value="1"/>
</dbReference>
<accession>A0A2I1ILI0</accession>
<dbReference type="PROSITE" id="PS50893">
    <property type="entry name" value="ABC_TRANSPORTER_2"/>
    <property type="match status" value="1"/>
</dbReference>
<protein>
    <submittedName>
        <fullName evidence="5">ABC transporter ATP-binding protein</fullName>
    </submittedName>
</protein>
<evidence type="ECO:0000313" key="5">
    <source>
        <dbReference type="EMBL" id="PKY71979.1"/>
    </source>
</evidence>
<dbReference type="GeneID" id="35867519"/>
<proteinExistence type="predicted"/>
<dbReference type="SMART" id="SM00382">
    <property type="entry name" value="AAA"/>
    <property type="match status" value="1"/>
</dbReference>
<dbReference type="STRING" id="33007.HMPREF3198_00388"/>
<dbReference type="InterPro" id="IPR003593">
    <property type="entry name" value="AAA+_ATPase"/>
</dbReference>
<gene>
    <name evidence="5" type="ORF">CYJ19_07130</name>
</gene>
<evidence type="ECO:0000256" key="3">
    <source>
        <dbReference type="ARBA" id="ARBA00022840"/>
    </source>
</evidence>
<dbReference type="Gene3D" id="3.40.50.300">
    <property type="entry name" value="P-loop containing nucleotide triphosphate hydrolases"/>
    <property type="match status" value="1"/>
</dbReference>
<dbReference type="Proteomes" id="UP000235122">
    <property type="component" value="Unassembled WGS sequence"/>
</dbReference>
<sequence>MIEVKNLCFSYGSQQVLREISFHLEAGQILTLLGPNGIGKSTLLEILVGALAPTSGEVLLQGENITGLTPKQIARKVAYVPQQLRPAFNFSVLEVVTMARTGRLGYFASPSAKDRQIANECLQAMGIASLAGKGYNQISGGERQLCSLAAALAQDAEMIVLDEPAAHLDPAHAHHLLTSLRTLNAQFGNTIVLSTHDPNHALLLGGKVLGLRQGQVAAFGPVQQVLTEQLLKRLYECPFALAPIAGRTVAVVSD</sequence>
<keyword evidence="2" id="KW-0547">Nucleotide-binding</keyword>
<evidence type="ECO:0000256" key="2">
    <source>
        <dbReference type="ARBA" id="ARBA00022741"/>
    </source>
</evidence>
<reference evidence="5 6" key="1">
    <citation type="submission" date="2017-12" db="EMBL/GenBank/DDBJ databases">
        <title>Phylogenetic diversity of female urinary microbiome.</title>
        <authorList>
            <person name="Thomas-White K."/>
            <person name="Wolfe A.J."/>
        </authorList>
    </citation>
    <scope>NUCLEOTIDE SEQUENCE [LARGE SCALE GENOMIC DNA]</scope>
    <source>
        <strain evidence="5 6">UMB0402</strain>
    </source>
</reference>
<evidence type="ECO:0000256" key="1">
    <source>
        <dbReference type="ARBA" id="ARBA00022448"/>
    </source>
</evidence>